<keyword evidence="9 11" id="KW-0472">Membrane</keyword>
<feature type="transmembrane region" description="Helical" evidence="11">
    <location>
        <begin position="292"/>
        <end position="312"/>
    </location>
</feature>
<evidence type="ECO:0000256" key="7">
    <source>
        <dbReference type="ARBA" id="ARBA00022824"/>
    </source>
</evidence>
<evidence type="ECO:0000313" key="13">
    <source>
        <dbReference type="Proteomes" id="UP000198906"/>
    </source>
</evidence>
<gene>
    <name evidence="12" type="ORF">GA0074694_5772</name>
</gene>
<keyword evidence="5" id="KW-0808">Transferase</keyword>
<dbReference type="Proteomes" id="UP000198906">
    <property type="component" value="Unassembled WGS sequence"/>
</dbReference>
<dbReference type="PANTHER" id="PTHR12468">
    <property type="entry name" value="GPI MANNOSYLTRANSFERASE 2"/>
    <property type="match status" value="1"/>
</dbReference>
<dbReference type="InterPro" id="IPR007315">
    <property type="entry name" value="PIG-V/Gpi18"/>
</dbReference>
<feature type="transmembrane region" description="Helical" evidence="11">
    <location>
        <begin position="122"/>
        <end position="141"/>
    </location>
</feature>
<feature type="region of interest" description="Disordered" evidence="10">
    <location>
        <begin position="1"/>
        <end position="22"/>
    </location>
</feature>
<dbReference type="GO" id="GO:0000009">
    <property type="term" value="F:alpha-1,6-mannosyltransferase activity"/>
    <property type="evidence" value="ECO:0007669"/>
    <property type="project" value="InterPro"/>
</dbReference>
<comment type="pathway">
    <text evidence="2">Glycolipid biosynthesis; glycosylphosphatidylinositol-anchor biosynthesis.</text>
</comment>
<name>A0A1C6SMF5_9ACTN</name>
<keyword evidence="8 11" id="KW-1133">Transmembrane helix</keyword>
<dbReference type="GO" id="GO:0004376">
    <property type="term" value="F:GPI mannosyltransferase activity"/>
    <property type="evidence" value="ECO:0007669"/>
    <property type="project" value="InterPro"/>
</dbReference>
<evidence type="ECO:0000256" key="2">
    <source>
        <dbReference type="ARBA" id="ARBA00004687"/>
    </source>
</evidence>
<feature type="transmembrane region" description="Helical" evidence="11">
    <location>
        <begin position="230"/>
        <end position="249"/>
    </location>
</feature>
<dbReference type="EMBL" id="FMHU01000002">
    <property type="protein sequence ID" value="SCL30700.1"/>
    <property type="molecule type" value="Genomic_DNA"/>
</dbReference>
<keyword evidence="13" id="KW-1185">Reference proteome</keyword>
<feature type="transmembrane region" description="Helical" evidence="11">
    <location>
        <begin position="318"/>
        <end position="338"/>
    </location>
</feature>
<dbReference type="PANTHER" id="PTHR12468:SF2">
    <property type="entry name" value="GPI MANNOSYLTRANSFERASE 2"/>
    <property type="match status" value="1"/>
</dbReference>
<evidence type="ECO:0000256" key="5">
    <source>
        <dbReference type="ARBA" id="ARBA00022679"/>
    </source>
</evidence>
<sequence length="348" mass="37082">MVTTEERPRPGRDADTSAAGPGSRTVLGRRLVAVVRHALPALAAYTAVRVFGVLVVYVWARNAGESPASVLSKNDGLYYLSIARVGYDGYARVQSDMAFFPLYPGLVAVADVVSPFGLRETALLVGSAASLAAAWGLFALGNHLHGRSVGVLLAVLWGVLPHAVVESMSYSEGLFTALAAWTLYALLRERWLTAGALCLLAGLARPTASALIAVVGLAALVAVVRRRDGWRPWAAGALAPLGWLGYLAWVGRQTGRADGWFHIQEAGWGSSFDFGVFFVQRGREVLAAPSGLQLYVVTGVCLVAIMLFVLSVLDRQPWQLLLYAGLLLATTLGAAGYYHSKRSRGMVG</sequence>
<evidence type="ECO:0000256" key="9">
    <source>
        <dbReference type="ARBA" id="ARBA00023136"/>
    </source>
</evidence>
<feature type="transmembrane region" description="Helical" evidence="11">
    <location>
        <begin position="199"/>
        <end position="224"/>
    </location>
</feature>
<keyword evidence="3" id="KW-0337">GPI-anchor biosynthesis</keyword>
<accession>A0A1C6SMF5</accession>
<evidence type="ECO:0000256" key="11">
    <source>
        <dbReference type="SAM" id="Phobius"/>
    </source>
</evidence>
<dbReference type="STRING" id="47866.GA0074694_5772"/>
<comment type="subcellular location">
    <subcellularLocation>
        <location evidence="1">Endoplasmic reticulum membrane</location>
        <topology evidence="1">Multi-pass membrane protein</topology>
    </subcellularLocation>
</comment>
<evidence type="ECO:0000313" key="12">
    <source>
        <dbReference type="EMBL" id="SCL30700.1"/>
    </source>
</evidence>
<evidence type="ECO:0000256" key="6">
    <source>
        <dbReference type="ARBA" id="ARBA00022692"/>
    </source>
</evidence>
<dbReference type="GO" id="GO:0016020">
    <property type="term" value="C:membrane"/>
    <property type="evidence" value="ECO:0007669"/>
    <property type="project" value="GOC"/>
</dbReference>
<protein>
    <recommendedName>
        <fullName evidence="14">Dolichyl-phosphate-mannose-protein mannosyltransferase</fullName>
    </recommendedName>
</protein>
<evidence type="ECO:0000256" key="1">
    <source>
        <dbReference type="ARBA" id="ARBA00004477"/>
    </source>
</evidence>
<dbReference type="UniPathway" id="UPA00196"/>
<feature type="compositionally biased region" description="Basic and acidic residues" evidence="10">
    <location>
        <begin position="1"/>
        <end position="15"/>
    </location>
</feature>
<reference evidence="13" key="1">
    <citation type="submission" date="2016-06" db="EMBL/GenBank/DDBJ databases">
        <authorList>
            <person name="Varghese N."/>
        </authorList>
    </citation>
    <scope>NUCLEOTIDE SEQUENCE [LARGE SCALE GENOMIC DNA]</scope>
    <source>
        <strain evidence="13">DSM 46123</strain>
    </source>
</reference>
<keyword evidence="7" id="KW-0256">Endoplasmic reticulum</keyword>
<evidence type="ECO:0000256" key="3">
    <source>
        <dbReference type="ARBA" id="ARBA00022502"/>
    </source>
</evidence>
<evidence type="ECO:0000256" key="8">
    <source>
        <dbReference type="ARBA" id="ARBA00022989"/>
    </source>
</evidence>
<evidence type="ECO:0008006" key="14">
    <source>
        <dbReference type="Google" id="ProtNLM"/>
    </source>
</evidence>
<keyword evidence="4" id="KW-0328">Glycosyltransferase</keyword>
<dbReference type="AlphaFoldDB" id="A0A1C6SMF5"/>
<evidence type="ECO:0000256" key="10">
    <source>
        <dbReference type="SAM" id="MobiDB-lite"/>
    </source>
</evidence>
<feature type="transmembrane region" description="Helical" evidence="11">
    <location>
        <begin position="39"/>
        <end position="60"/>
    </location>
</feature>
<proteinExistence type="predicted"/>
<keyword evidence="6 11" id="KW-0812">Transmembrane</keyword>
<evidence type="ECO:0000256" key="4">
    <source>
        <dbReference type="ARBA" id="ARBA00022676"/>
    </source>
</evidence>
<organism evidence="12 13">
    <name type="scientific">Micromonospora inyonensis</name>
    <dbReference type="NCBI Taxonomy" id="47866"/>
    <lineage>
        <taxon>Bacteria</taxon>
        <taxon>Bacillati</taxon>
        <taxon>Actinomycetota</taxon>
        <taxon>Actinomycetes</taxon>
        <taxon>Micromonosporales</taxon>
        <taxon>Micromonosporaceae</taxon>
        <taxon>Micromonospora</taxon>
    </lineage>
</organism>
<feature type="transmembrane region" description="Helical" evidence="11">
    <location>
        <begin position="148"/>
        <end position="164"/>
    </location>
</feature>
<dbReference type="GO" id="GO:0006506">
    <property type="term" value="P:GPI anchor biosynthetic process"/>
    <property type="evidence" value="ECO:0007669"/>
    <property type="project" value="UniProtKB-UniPathway"/>
</dbReference>